<keyword evidence="8" id="KW-0676">Redox-active center</keyword>
<dbReference type="PROSITE" id="PS51808">
    <property type="entry name" value="CHCH"/>
    <property type="match status" value="1"/>
</dbReference>
<keyword evidence="2" id="KW-0813">Transport</keyword>
<evidence type="ECO:0000256" key="9">
    <source>
        <dbReference type="SAM" id="MobiDB-lite"/>
    </source>
</evidence>
<evidence type="ECO:0000256" key="8">
    <source>
        <dbReference type="ARBA" id="ARBA00023284"/>
    </source>
</evidence>
<evidence type="ECO:0000313" key="11">
    <source>
        <dbReference type="Proteomes" id="UP001491310"/>
    </source>
</evidence>
<feature type="compositionally biased region" description="Polar residues" evidence="9">
    <location>
        <begin position="1"/>
        <end position="16"/>
    </location>
</feature>
<evidence type="ECO:0000256" key="2">
    <source>
        <dbReference type="ARBA" id="ARBA00022448"/>
    </source>
</evidence>
<keyword evidence="3" id="KW-0653">Protein transport</keyword>
<evidence type="ECO:0000313" key="10">
    <source>
        <dbReference type="EMBL" id="KAK9905502.1"/>
    </source>
</evidence>
<keyword evidence="11" id="KW-1185">Reference proteome</keyword>
<evidence type="ECO:0000256" key="6">
    <source>
        <dbReference type="ARBA" id="ARBA00023128"/>
    </source>
</evidence>
<keyword evidence="7" id="KW-1015">Disulfide bond</keyword>
<keyword evidence="4" id="KW-0560">Oxidoreductase</keyword>
<evidence type="ECO:0000256" key="3">
    <source>
        <dbReference type="ARBA" id="ARBA00022927"/>
    </source>
</evidence>
<name>A0ABR2YHA2_9CHLO</name>
<dbReference type="Proteomes" id="UP001491310">
    <property type="component" value="Unassembled WGS sequence"/>
</dbReference>
<organism evidence="10 11">
    <name type="scientific">Coccomyxa subellipsoidea</name>
    <dbReference type="NCBI Taxonomy" id="248742"/>
    <lineage>
        <taxon>Eukaryota</taxon>
        <taxon>Viridiplantae</taxon>
        <taxon>Chlorophyta</taxon>
        <taxon>core chlorophytes</taxon>
        <taxon>Trebouxiophyceae</taxon>
        <taxon>Trebouxiophyceae incertae sedis</taxon>
        <taxon>Coccomyxaceae</taxon>
        <taxon>Coccomyxa</taxon>
    </lineage>
</organism>
<evidence type="ECO:0008006" key="12">
    <source>
        <dbReference type="Google" id="ProtNLM"/>
    </source>
</evidence>
<dbReference type="InterPro" id="IPR039289">
    <property type="entry name" value="CHCHD4"/>
</dbReference>
<comment type="subcellular location">
    <subcellularLocation>
        <location evidence="1">Mitochondrion</location>
    </subcellularLocation>
</comment>
<evidence type="ECO:0000256" key="1">
    <source>
        <dbReference type="ARBA" id="ARBA00004173"/>
    </source>
</evidence>
<comment type="caution">
    <text evidence="10">The sequence shown here is derived from an EMBL/GenBank/DDBJ whole genome shotgun (WGS) entry which is preliminary data.</text>
</comment>
<proteinExistence type="predicted"/>
<accession>A0ABR2YHA2</accession>
<evidence type="ECO:0000256" key="5">
    <source>
        <dbReference type="ARBA" id="ARBA00023010"/>
    </source>
</evidence>
<protein>
    <recommendedName>
        <fullName evidence="12">CHCH domain-containing protein</fullName>
    </recommendedName>
</protein>
<evidence type="ECO:0000256" key="4">
    <source>
        <dbReference type="ARBA" id="ARBA00023002"/>
    </source>
</evidence>
<dbReference type="Gene3D" id="1.10.287.2900">
    <property type="match status" value="1"/>
</dbReference>
<dbReference type="EMBL" id="JALJOT010000011">
    <property type="protein sequence ID" value="KAK9905502.1"/>
    <property type="molecule type" value="Genomic_DNA"/>
</dbReference>
<sequence length="118" mass="12911">MSAQASPSKQESSISERQAEPQQPEEDHKIDEQVAEALACPCVDDLRSGPCGKSFEAAFSCFLRHQAKHKDDDVDMDCLGQFEAMQQCMVQHPEAFAEFANFQASGEADRMARDAAGG</sequence>
<keyword evidence="6" id="KW-0496">Mitochondrion</keyword>
<gene>
    <name evidence="10" type="ORF">WJX75_001051</name>
</gene>
<dbReference type="PANTHER" id="PTHR21622">
    <property type="entry name" value="COILED-COIL-HELIX-COILED-COIL-HELIX DOMAIN CONTAINING 4"/>
    <property type="match status" value="1"/>
</dbReference>
<evidence type="ECO:0000256" key="7">
    <source>
        <dbReference type="ARBA" id="ARBA00023157"/>
    </source>
</evidence>
<reference evidence="10 11" key="1">
    <citation type="journal article" date="2024" name="Nat. Commun.">
        <title>Phylogenomics reveals the evolutionary origins of lichenization in chlorophyte algae.</title>
        <authorList>
            <person name="Puginier C."/>
            <person name="Libourel C."/>
            <person name="Otte J."/>
            <person name="Skaloud P."/>
            <person name="Haon M."/>
            <person name="Grisel S."/>
            <person name="Petersen M."/>
            <person name="Berrin J.G."/>
            <person name="Delaux P.M."/>
            <person name="Dal Grande F."/>
            <person name="Keller J."/>
        </authorList>
    </citation>
    <scope>NUCLEOTIDE SEQUENCE [LARGE SCALE GENOMIC DNA]</scope>
    <source>
        <strain evidence="10 11">SAG 216-7</strain>
    </source>
</reference>
<feature type="region of interest" description="Disordered" evidence="9">
    <location>
        <begin position="1"/>
        <end position="32"/>
    </location>
</feature>
<keyword evidence="5" id="KW-0811">Translocation</keyword>
<dbReference type="PANTHER" id="PTHR21622:SF0">
    <property type="entry name" value="COILED-COIL-HELIX-COILED-COIL-HELIX DOMAIN CONTAINING 4"/>
    <property type="match status" value="1"/>
</dbReference>